<dbReference type="KEGG" id="cak:Caul_3188"/>
<evidence type="ECO:0000256" key="9">
    <source>
        <dbReference type="SAM" id="Phobius"/>
    </source>
</evidence>
<dbReference type="PANTHER" id="PTHR42718:SF9">
    <property type="entry name" value="MAJOR FACILITATOR SUPERFAMILY MULTIDRUG TRANSPORTER MFSC"/>
    <property type="match status" value="1"/>
</dbReference>
<dbReference type="AlphaFoldDB" id="B0T2R4"/>
<dbReference type="InterPro" id="IPR020846">
    <property type="entry name" value="MFS_dom"/>
</dbReference>
<keyword evidence="4" id="KW-1003">Cell membrane</keyword>
<evidence type="ECO:0000256" key="5">
    <source>
        <dbReference type="ARBA" id="ARBA00022519"/>
    </source>
</evidence>
<feature type="transmembrane region" description="Helical" evidence="9">
    <location>
        <begin position="312"/>
        <end position="331"/>
    </location>
</feature>
<dbReference type="InterPro" id="IPR011701">
    <property type="entry name" value="MFS"/>
</dbReference>
<dbReference type="Gene3D" id="1.20.1250.20">
    <property type="entry name" value="MFS general substrate transporter like domains"/>
    <property type="match status" value="1"/>
</dbReference>
<feature type="transmembrane region" description="Helical" evidence="9">
    <location>
        <begin position="280"/>
        <end position="300"/>
    </location>
</feature>
<keyword evidence="5" id="KW-0997">Cell inner membrane</keyword>
<feature type="transmembrane region" description="Helical" evidence="9">
    <location>
        <begin position="209"/>
        <end position="230"/>
    </location>
</feature>
<comment type="subcellular location">
    <subcellularLocation>
        <location evidence="1">Cell inner membrane</location>
        <topology evidence="1">Multi-pass membrane protein</topology>
    </subcellularLocation>
</comment>
<feature type="transmembrane region" description="Helical" evidence="9">
    <location>
        <begin position="150"/>
        <end position="171"/>
    </location>
</feature>
<reference evidence="11" key="1">
    <citation type="submission" date="2008-01" db="EMBL/GenBank/DDBJ databases">
        <title>Complete sequence of chromosome of Caulobacter sp. K31.</title>
        <authorList>
            <consortium name="US DOE Joint Genome Institute"/>
            <person name="Copeland A."/>
            <person name="Lucas S."/>
            <person name="Lapidus A."/>
            <person name="Barry K."/>
            <person name="Glavina del Rio T."/>
            <person name="Dalin E."/>
            <person name="Tice H."/>
            <person name="Pitluck S."/>
            <person name="Bruce D."/>
            <person name="Goodwin L."/>
            <person name="Thompson L.S."/>
            <person name="Brettin T."/>
            <person name="Detter J.C."/>
            <person name="Han C."/>
            <person name="Schmutz J."/>
            <person name="Larimer F."/>
            <person name="Land M."/>
            <person name="Hauser L."/>
            <person name="Kyrpides N."/>
            <person name="Kim E."/>
            <person name="Stephens C."/>
            <person name="Richardson P."/>
        </authorList>
    </citation>
    <scope>NUCLEOTIDE SEQUENCE [LARGE SCALE GENOMIC DNA]</scope>
    <source>
        <strain evidence="11">K31</strain>
    </source>
</reference>
<keyword evidence="6 9" id="KW-0812">Transmembrane</keyword>
<dbReference type="EMBL" id="CP000927">
    <property type="protein sequence ID" value="ABZ72315.1"/>
    <property type="molecule type" value="Genomic_DNA"/>
</dbReference>
<protein>
    <submittedName>
        <fullName evidence="11">Drug resistance transporter, EmrB/QacA subfamily</fullName>
    </submittedName>
</protein>
<evidence type="ECO:0000256" key="6">
    <source>
        <dbReference type="ARBA" id="ARBA00022692"/>
    </source>
</evidence>
<evidence type="ECO:0000256" key="4">
    <source>
        <dbReference type="ARBA" id="ARBA00022475"/>
    </source>
</evidence>
<sequence length="521" mass="55522">MADQDSSPAAASGPAPLTGMMLAVTSIALALGTFMQVLDSTIANVSIPTIAGNLGVSTSQGTWVITSFAVANGVSVPLTGWLMGRYGVVKTFVVSVLLFTLASFLCGVSWNLPSLIGFRILQGLVSGPMIPGSQALLIMIFPASRRGTALAIWSMTTLVAPICGPILGGYISDNIAWEWIFLINVPVGLLCAFLCWRGMNNRETPTRKVPIDTTGFMLLLVWVGALQVMLDTGKDADWFNSPAIVVETLVAIVGFIAWVIWELNEKHPIVDLSLFKSKNFALGTVAFCLGYAVFFGSNLLQPLWLQTQMHYIATWAGLVAAPSGVVAVLLTPFAARIMQKVDARWTATLSLAAFALSFYMRSGFTPDVDFKALVWPMLVQGVAMSTFFLSMVTISLNGVSPQQLPSASGLSNFSRITAGSFAASLTTTIWDRGESLHQNRIAESMASNDPAWLAAVDHMQAAGLSHAQAVGAVTAQVVNQAYLLSTLDFFRASAWLAVLLIPCIWLTKKAMSGGGAHAAAD</sequence>
<dbReference type="NCBIfam" id="TIGR00711">
    <property type="entry name" value="efflux_EmrB"/>
    <property type="match status" value="1"/>
</dbReference>
<feature type="domain" description="Major facilitator superfamily (MFS) profile" evidence="10">
    <location>
        <begin position="25"/>
        <end position="511"/>
    </location>
</feature>
<feature type="transmembrane region" description="Helical" evidence="9">
    <location>
        <begin position="242"/>
        <end position="260"/>
    </location>
</feature>
<feature type="transmembrane region" description="Helical" evidence="9">
    <location>
        <begin position="92"/>
        <end position="110"/>
    </location>
</feature>
<evidence type="ECO:0000313" key="11">
    <source>
        <dbReference type="EMBL" id="ABZ72315.1"/>
    </source>
</evidence>
<feature type="transmembrane region" description="Helical" evidence="9">
    <location>
        <begin position="116"/>
        <end position="138"/>
    </location>
</feature>
<dbReference type="STRING" id="366602.Caul_3188"/>
<evidence type="ECO:0000256" key="8">
    <source>
        <dbReference type="ARBA" id="ARBA00023136"/>
    </source>
</evidence>
<keyword evidence="3" id="KW-0813">Transport</keyword>
<feature type="transmembrane region" description="Helical" evidence="9">
    <location>
        <begin position="177"/>
        <end position="197"/>
    </location>
</feature>
<keyword evidence="8 9" id="KW-0472">Membrane</keyword>
<proteinExistence type="inferred from homology"/>
<dbReference type="FunFam" id="1.20.1720.10:FF:000002">
    <property type="entry name" value="Multidrug resistance protein B"/>
    <property type="match status" value="1"/>
</dbReference>
<dbReference type="SUPFAM" id="SSF103473">
    <property type="entry name" value="MFS general substrate transporter"/>
    <property type="match status" value="1"/>
</dbReference>
<keyword evidence="7 9" id="KW-1133">Transmembrane helix</keyword>
<dbReference type="GO" id="GO:0015721">
    <property type="term" value="P:bile acid and bile salt transport"/>
    <property type="evidence" value="ECO:0007669"/>
    <property type="project" value="UniProtKB-ARBA"/>
</dbReference>
<dbReference type="Pfam" id="PF07690">
    <property type="entry name" value="MFS_1"/>
    <property type="match status" value="1"/>
</dbReference>
<dbReference type="Gene3D" id="1.20.1720.10">
    <property type="entry name" value="Multidrug resistance protein D"/>
    <property type="match status" value="1"/>
</dbReference>
<evidence type="ECO:0000256" key="1">
    <source>
        <dbReference type="ARBA" id="ARBA00004429"/>
    </source>
</evidence>
<accession>B0T2R4</accession>
<dbReference type="PROSITE" id="PS50850">
    <property type="entry name" value="MFS"/>
    <property type="match status" value="1"/>
</dbReference>
<evidence type="ECO:0000256" key="7">
    <source>
        <dbReference type="ARBA" id="ARBA00022989"/>
    </source>
</evidence>
<dbReference type="GO" id="GO:0022857">
    <property type="term" value="F:transmembrane transporter activity"/>
    <property type="evidence" value="ECO:0007669"/>
    <property type="project" value="InterPro"/>
</dbReference>
<dbReference type="OrthoDB" id="9812221at2"/>
<comment type="similarity">
    <text evidence="2">Belongs to the major facilitator superfamily. EmrB family.</text>
</comment>
<evidence type="ECO:0000256" key="2">
    <source>
        <dbReference type="ARBA" id="ARBA00008537"/>
    </source>
</evidence>
<evidence type="ECO:0000256" key="3">
    <source>
        <dbReference type="ARBA" id="ARBA00022448"/>
    </source>
</evidence>
<dbReference type="GO" id="GO:0005886">
    <property type="term" value="C:plasma membrane"/>
    <property type="evidence" value="ECO:0007669"/>
    <property type="project" value="UniProtKB-SubCell"/>
</dbReference>
<evidence type="ECO:0000259" key="10">
    <source>
        <dbReference type="PROSITE" id="PS50850"/>
    </source>
</evidence>
<feature type="transmembrane region" description="Helical" evidence="9">
    <location>
        <begin position="372"/>
        <end position="392"/>
    </location>
</feature>
<name>B0T2R4_CAUSK</name>
<dbReference type="GO" id="GO:1990961">
    <property type="term" value="P:xenobiotic detoxification by transmembrane export across the plasma membrane"/>
    <property type="evidence" value="ECO:0007669"/>
    <property type="project" value="UniProtKB-ARBA"/>
</dbReference>
<dbReference type="PANTHER" id="PTHR42718">
    <property type="entry name" value="MAJOR FACILITATOR SUPERFAMILY MULTIDRUG TRANSPORTER MFSC"/>
    <property type="match status" value="1"/>
</dbReference>
<dbReference type="InterPro" id="IPR004638">
    <property type="entry name" value="EmrB-like"/>
</dbReference>
<dbReference type="HOGENOM" id="CLU_000960_28_0_5"/>
<gene>
    <name evidence="11" type="ordered locus">Caul_3188</name>
</gene>
<feature type="transmembrane region" description="Helical" evidence="9">
    <location>
        <begin position="20"/>
        <end position="38"/>
    </location>
</feature>
<organism evidence="11">
    <name type="scientific">Caulobacter sp. (strain K31)</name>
    <dbReference type="NCBI Taxonomy" id="366602"/>
    <lineage>
        <taxon>Bacteria</taxon>
        <taxon>Pseudomonadati</taxon>
        <taxon>Pseudomonadota</taxon>
        <taxon>Alphaproteobacteria</taxon>
        <taxon>Caulobacterales</taxon>
        <taxon>Caulobacteraceae</taxon>
        <taxon>Caulobacter</taxon>
    </lineage>
</organism>
<dbReference type="CDD" id="cd17503">
    <property type="entry name" value="MFS_LmrB_MDR_like"/>
    <property type="match status" value="1"/>
</dbReference>
<feature type="transmembrane region" description="Helical" evidence="9">
    <location>
        <begin position="343"/>
        <end position="360"/>
    </location>
</feature>
<dbReference type="eggNOG" id="COG2814">
    <property type="taxonomic scope" value="Bacteria"/>
</dbReference>
<dbReference type="InterPro" id="IPR036259">
    <property type="entry name" value="MFS_trans_sf"/>
</dbReference>